<evidence type="ECO:0000256" key="3">
    <source>
        <dbReference type="ARBA" id="ARBA00022825"/>
    </source>
</evidence>
<feature type="domain" description="Peptidase S1" evidence="6">
    <location>
        <begin position="43"/>
        <end position="259"/>
    </location>
</feature>
<dbReference type="PRINTS" id="PR00722">
    <property type="entry name" value="CHYMOTRYPSIN"/>
</dbReference>
<evidence type="ECO:0000256" key="4">
    <source>
        <dbReference type="ARBA" id="ARBA00023157"/>
    </source>
</evidence>
<keyword evidence="5" id="KW-0472">Membrane</keyword>
<dbReference type="InterPro" id="IPR009003">
    <property type="entry name" value="Peptidase_S1_PA"/>
</dbReference>
<dbReference type="InterPro" id="IPR018114">
    <property type="entry name" value="TRYPSIN_HIS"/>
</dbReference>
<dbReference type="InterPro" id="IPR001314">
    <property type="entry name" value="Peptidase_S1A"/>
</dbReference>
<dbReference type="PANTHER" id="PTHR24252">
    <property type="entry name" value="ACROSIN-RELATED"/>
    <property type="match status" value="1"/>
</dbReference>
<dbReference type="SUPFAM" id="SSF50494">
    <property type="entry name" value="Trypsin-like serine proteases"/>
    <property type="match status" value="1"/>
</dbReference>
<evidence type="ECO:0000256" key="2">
    <source>
        <dbReference type="ARBA" id="ARBA00022801"/>
    </source>
</evidence>
<dbReference type="InterPro" id="IPR001254">
    <property type="entry name" value="Trypsin_dom"/>
</dbReference>
<keyword evidence="4" id="KW-1015">Disulfide bond</keyword>
<keyword evidence="5" id="KW-0812">Transmembrane</keyword>
<dbReference type="InterPro" id="IPR043504">
    <property type="entry name" value="Peptidase_S1_PA_chymotrypsin"/>
</dbReference>
<keyword evidence="2" id="KW-0378">Hydrolase</keyword>
<dbReference type="PROSITE" id="PS50240">
    <property type="entry name" value="TRYPSIN_DOM"/>
    <property type="match status" value="1"/>
</dbReference>
<reference evidence="7" key="1">
    <citation type="submission" date="2023-03" db="UniProtKB">
        <authorList>
            <consortium name="Ensembl"/>
        </authorList>
    </citation>
    <scope>IDENTIFICATION</scope>
</reference>
<dbReference type="GO" id="GO:0004252">
    <property type="term" value="F:serine-type endopeptidase activity"/>
    <property type="evidence" value="ECO:0007669"/>
    <property type="project" value="InterPro"/>
</dbReference>
<dbReference type="PANTHER" id="PTHR24252:SF18">
    <property type="entry name" value="OVOCHYMASE 1"/>
    <property type="match status" value="1"/>
</dbReference>
<dbReference type="GO" id="GO:0006508">
    <property type="term" value="P:proteolysis"/>
    <property type="evidence" value="ECO:0007669"/>
    <property type="project" value="UniProtKB-KW"/>
</dbReference>
<dbReference type="AlphaFoldDB" id="A0A8C4LKB1"/>
<dbReference type="PROSITE" id="PS00134">
    <property type="entry name" value="TRYPSIN_HIS"/>
    <property type="match status" value="1"/>
</dbReference>
<keyword evidence="5" id="KW-1133">Transmembrane helix</keyword>
<dbReference type="CDD" id="cd00190">
    <property type="entry name" value="Tryp_SPc"/>
    <property type="match status" value="1"/>
</dbReference>
<feature type="transmembrane region" description="Helical" evidence="5">
    <location>
        <begin position="9"/>
        <end position="34"/>
    </location>
</feature>
<evidence type="ECO:0000256" key="1">
    <source>
        <dbReference type="ARBA" id="ARBA00022670"/>
    </source>
</evidence>
<dbReference type="Ensembl" id="ENSEAST00005010078.1">
    <property type="protein sequence ID" value="ENSEASP00005009265.1"/>
    <property type="gene ID" value="ENSEASG00005006631.1"/>
</dbReference>
<protein>
    <recommendedName>
        <fullName evidence="6">Peptidase S1 domain-containing protein</fullName>
    </recommendedName>
</protein>
<keyword evidence="1" id="KW-0645">Protease</keyword>
<dbReference type="Gene3D" id="2.40.10.10">
    <property type="entry name" value="Trypsin-like serine proteases"/>
    <property type="match status" value="1"/>
</dbReference>
<proteinExistence type="predicted"/>
<evidence type="ECO:0000256" key="5">
    <source>
        <dbReference type="SAM" id="Phobius"/>
    </source>
</evidence>
<dbReference type="Pfam" id="PF00089">
    <property type="entry name" value="Trypsin"/>
    <property type="match status" value="1"/>
</dbReference>
<evidence type="ECO:0000313" key="7">
    <source>
        <dbReference type="Ensembl" id="ENSEASP00005009265.1"/>
    </source>
</evidence>
<evidence type="ECO:0000259" key="6">
    <source>
        <dbReference type="PROSITE" id="PS50240"/>
    </source>
</evidence>
<dbReference type="OMA" id="REHIFLM"/>
<keyword evidence="3" id="KW-0720">Serine protease</keyword>
<organism evidence="7">
    <name type="scientific">Equus asinus asinus</name>
    <dbReference type="NCBI Taxonomy" id="83772"/>
    <lineage>
        <taxon>Eukaryota</taxon>
        <taxon>Metazoa</taxon>
        <taxon>Chordata</taxon>
        <taxon>Craniata</taxon>
        <taxon>Vertebrata</taxon>
        <taxon>Euteleostomi</taxon>
        <taxon>Mammalia</taxon>
        <taxon>Eutheria</taxon>
        <taxon>Laurasiatheria</taxon>
        <taxon>Perissodactyla</taxon>
        <taxon>Equidae</taxon>
        <taxon>Equus</taxon>
    </lineage>
</organism>
<sequence>MARHWRRNVFLIISVGWVISFIFFAVGVCGIPPFSPQWLSRRIAGGEEACPHCWPWQVGLRFLGTHQCGGAIINPVWILTATHCYVKSVQILSIQLEEFSQNEQRVKDIMVHEDFDRLTYDSDISLIQLSSPLEFNSMVGPVCLPHSVEPLLSSEICAVTGWGCISEGKHFTFVQTILLVDILENIAKKNYRGDEVRVREHIFLMFQGDSGGPFVCRHEKVPFVLYGIVSWGAGCAQPRKPGVFARVSVFLDWIQSKIKGKCFSDTMETMPLSLSGFGRVECDRNQHYESKDHKVVFHLS</sequence>
<accession>A0A8C4LKB1</accession>
<dbReference type="FunFam" id="2.40.10.10:FF:000118">
    <property type="entry name" value="Chymotrypsinogen A"/>
    <property type="match status" value="1"/>
</dbReference>
<dbReference type="SMART" id="SM00020">
    <property type="entry name" value="Tryp_SPc"/>
    <property type="match status" value="1"/>
</dbReference>
<name>A0A8C4LKB1_EQUAS</name>